<feature type="domain" description="Bacterioopsin transcriptional activator GAF and HTH associated" evidence="4">
    <location>
        <begin position="19"/>
        <end position="140"/>
    </location>
</feature>
<dbReference type="PATRIC" id="fig|1132509.6.peg.2949"/>
<proteinExistence type="predicted"/>
<accession>M0LYQ8</accession>
<dbReference type="InterPro" id="IPR031803">
    <property type="entry name" value="BAT_GAF/HTH-assoc"/>
</dbReference>
<evidence type="ECO:0000313" key="6">
    <source>
        <dbReference type="Proteomes" id="UP000011566"/>
    </source>
</evidence>
<evidence type="ECO:0000256" key="1">
    <source>
        <dbReference type="ARBA" id="ARBA00023015"/>
    </source>
</evidence>
<evidence type="ECO:0000313" key="5">
    <source>
        <dbReference type="EMBL" id="EMA37250.1"/>
    </source>
</evidence>
<comment type="caution">
    <text evidence="5">The sequence shown here is derived from an EMBL/GenBank/DDBJ whole genome shotgun (WGS) entry which is preliminary data.</text>
</comment>
<dbReference type="PANTHER" id="PTHR34236:SF1">
    <property type="entry name" value="DIMETHYL SULFOXIDE REDUCTASE TRANSCRIPTIONAL ACTIVATOR"/>
    <property type="match status" value="1"/>
</dbReference>
<keyword evidence="6" id="KW-1185">Reference proteome</keyword>
<evidence type="ECO:0000256" key="2">
    <source>
        <dbReference type="ARBA" id="ARBA00023163"/>
    </source>
</evidence>
<gene>
    <name evidence="5" type="ORF">C447_12802</name>
</gene>
<dbReference type="AlphaFoldDB" id="M0LYQ8"/>
<organism evidence="5 6">
    <name type="scientific">Halococcus hamelinensis 100A6</name>
    <dbReference type="NCBI Taxonomy" id="1132509"/>
    <lineage>
        <taxon>Archaea</taxon>
        <taxon>Methanobacteriati</taxon>
        <taxon>Methanobacteriota</taxon>
        <taxon>Stenosarchaea group</taxon>
        <taxon>Halobacteria</taxon>
        <taxon>Halobacteriales</taxon>
        <taxon>Halococcaceae</taxon>
        <taxon>Halococcus</taxon>
    </lineage>
</organism>
<dbReference type="EMBL" id="AOMB01000035">
    <property type="protein sequence ID" value="EMA37250.1"/>
    <property type="molecule type" value="Genomic_DNA"/>
</dbReference>
<name>M0LYQ8_9EURY</name>
<keyword evidence="1" id="KW-0805">Transcription regulation</keyword>
<dbReference type="Pfam" id="PF15915">
    <property type="entry name" value="BAT"/>
    <property type="match status" value="1"/>
</dbReference>
<dbReference type="Proteomes" id="UP000011566">
    <property type="component" value="Unassembled WGS sequence"/>
</dbReference>
<sequence>MSVIALVHVAHPDLALSPTIRENPETTIRVMPQAATDPETDLFFFFVERDDRSVESAFESDHTVAEWETIASSESGSVYQLQHTPETILLSPKTFELGGLMREATSDATGWTLRLQFQNRKDISDLWGFCEESDISFELQRIFRHQPWNSSDLTTLTDPQLETLLTAYEEGYFEEPRQISLEGLAEKLDISPTAVGGRLRRGVAALLETTLIEE</sequence>
<keyword evidence="2" id="KW-0804">Transcription</keyword>
<dbReference type="InterPro" id="IPR007050">
    <property type="entry name" value="HTH_bacterioopsin"/>
</dbReference>
<dbReference type="PANTHER" id="PTHR34236">
    <property type="entry name" value="DIMETHYL SULFOXIDE REDUCTASE TRANSCRIPTIONAL ACTIVATOR"/>
    <property type="match status" value="1"/>
</dbReference>
<dbReference type="RefSeq" id="WP_007694465.1">
    <property type="nucleotide sequence ID" value="NZ_AJRK01000371.1"/>
</dbReference>
<evidence type="ECO:0000259" key="3">
    <source>
        <dbReference type="Pfam" id="PF04967"/>
    </source>
</evidence>
<dbReference type="eggNOG" id="arCOG02280">
    <property type="taxonomic scope" value="Archaea"/>
</dbReference>
<protein>
    <submittedName>
        <fullName evidence="5">Transcriptional regulator</fullName>
    </submittedName>
</protein>
<reference evidence="5 6" key="1">
    <citation type="journal article" date="2014" name="PLoS Genet.">
        <title>Phylogenetically driven sequencing of extremely halophilic archaea reveals strategies for static and dynamic osmo-response.</title>
        <authorList>
            <person name="Becker E.A."/>
            <person name="Seitzer P.M."/>
            <person name="Tritt A."/>
            <person name="Larsen D."/>
            <person name="Krusor M."/>
            <person name="Yao A.I."/>
            <person name="Wu D."/>
            <person name="Madern D."/>
            <person name="Eisen J.A."/>
            <person name="Darling A.E."/>
            <person name="Facciotti M.T."/>
        </authorList>
    </citation>
    <scope>NUCLEOTIDE SEQUENCE [LARGE SCALE GENOMIC DNA]</scope>
    <source>
        <strain evidence="5 6">100A6</strain>
    </source>
</reference>
<dbReference type="OrthoDB" id="156233at2157"/>
<evidence type="ECO:0000259" key="4">
    <source>
        <dbReference type="Pfam" id="PF15915"/>
    </source>
</evidence>
<feature type="domain" description="HTH bat-type" evidence="3">
    <location>
        <begin position="156"/>
        <end position="203"/>
    </location>
</feature>
<dbReference type="Pfam" id="PF04967">
    <property type="entry name" value="HTH_10"/>
    <property type="match status" value="1"/>
</dbReference>